<name>A0A1H6W2M3_9MICO</name>
<gene>
    <name evidence="3" type="ORF">SAMN05421637_0816</name>
</gene>
<dbReference type="Pfam" id="PF04854">
    <property type="entry name" value="DUF624"/>
    <property type="match status" value="1"/>
</dbReference>
<evidence type="ECO:0000313" key="4">
    <source>
        <dbReference type="Proteomes" id="UP000183315"/>
    </source>
</evidence>
<proteinExistence type="predicted"/>
<feature type="transmembrane region" description="Helical" evidence="2">
    <location>
        <begin position="135"/>
        <end position="159"/>
    </location>
</feature>
<keyword evidence="2" id="KW-1133">Transmembrane helix</keyword>
<organism evidence="3 4">
    <name type="scientific">Demequina mangrovi</name>
    <dbReference type="NCBI Taxonomy" id="1043493"/>
    <lineage>
        <taxon>Bacteria</taxon>
        <taxon>Bacillati</taxon>
        <taxon>Actinomycetota</taxon>
        <taxon>Actinomycetes</taxon>
        <taxon>Micrococcales</taxon>
        <taxon>Demequinaceae</taxon>
        <taxon>Demequina</taxon>
    </lineage>
</organism>
<feature type="transmembrane region" description="Helical" evidence="2">
    <location>
        <begin position="171"/>
        <end position="197"/>
    </location>
</feature>
<dbReference type="EMBL" id="FNZI01000002">
    <property type="protein sequence ID" value="SEJ11231.1"/>
    <property type="molecule type" value="Genomic_DNA"/>
</dbReference>
<protein>
    <submittedName>
        <fullName evidence="3">Uncharacterized membrane protein YesL</fullName>
    </submittedName>
</protein>
<sequence>MAVMADRKRDEREQRKKLPPMEGSPADIDEVPGWSGRVMVWLRVVAQFVGIQLLMIAGTALGLVLLGLGPAIASGSRLLQRIVEGDPSDALWSDFWRAYREDFRRAATVTAPFLLVAAVTWYEVLLLLANGQGTLAAIMTGAVMALGAYAIASLAYAPHVLRRYTDGPGHALRFVAVAPLLSPFTALGCAVTTVALVIVGLKWLPILLLMGLSVPLLLTGIIVDRWLDKIDARMDAEA</sequence>
<accession>A0A1H6W2M3</accession>
<feature type="compositionally biased region" description="Basic and acidic residues" evidence="1">
    <location>
        <begin position="1"/>
        <end position="16"/>
    </location>
</feature>
<keyword evidence="4" id="KW-1185">Reference proteome</keyword>
<evidence type="ECO:0000313" key="3">
    <source>
        <dbReference type="EMBL" id="SEJ11231.1"/>
    </source>
</evidence>
<keyword evidence="2" id="KW-0472">Membrane</keyword>
<dbReference type="InterPro" id="IPR006938">
    <property type="entry name" value="DUF624"/>
</dbReference>
<reference evidence="4" key="1">
    <citation type="submission" date="2016-10" db="EMBL/GenBank/DDBJ databases">
        <authorList>
            <person name="Varghese N."/>
        </authorList>
    </citation>
    <scope>NUCLEOTIDE SEQUENCE [LARGE SCALE GENOMIC DNA]</scope>
    <source>
        <strain evidence="4">DSM 24868</strain>
    </source>
</reference>
<dbReference type="STRING" id="1043493.SAMN05421637_0816"/>
<feature type="region of interest" description="Disordered" evidence="1">
    <location>
        <begin position="1"/>
        <end position="29"/>
    </location>
</feature>
<evidence type="ECO:0000256" key="1">
    <source>
        <dbReference type="SAM" id="MobiDB-lite"/>
    </source>
</evidence>
<dbReference type="Proteomes" id="UP000183315">
    <property type="component" value="Unassembled WGS sequence"/>
</dbReference>
<feature type="transmembrane region" description="Helical" evidence="2">
    <location>
        <begin position="203"/>
        <end position="223"/>
    </location>
</feature>
<feature type="transmembrane region" description="Helical" evidence="2">
    <location>
        <begin position="44"/>
        <end position="68"/>
    </location>
</feature>
<dbReference type="AlphaFoldDB" id="A0A1H6W2M3"/>
<evidence type="ECO:0000256" key="2">
    <source>
        <dbReference type="SAM" id="Phobius"/>
    </source>
</evidence>
<dbReference type="eggNOG" id="COG5578">
    <property type="taxonomic scope" value="Bacteria"/>
</dbReference>
<feature type="transmembrane region" description="Helical" evidence="2">
    <location>
        <begin position="106"/>
        <end position="129"/>
    </location>
</feature>
<keyword evidence="2" id="KW-0812">Transmembrane</keyword>